<dbReference type="RefSeq" id="WP_203001187.1">
    <property type="nucleotide sequence ID" value="NZ_JADWYU010000221.1"/>
</dbReference>
<dbReference type="EMBL" id="JAEACQ010000233">
    <property type="protein sequence ID" value="MBL7629621.1"/>
    <property type="molecule type" value="Genomic_DNA"/>
</dbReference>
<keyword evidence="2" id="KW-1185">Reference proteome</keyword>
<dbReference type="Pfam" id="PF11349">
    <property type="entry name" value="DUF3151"/>
    <property type="match status" value="1"/>
</dbReference>
<reference evidence="1" key="1">
    <citation type="submission" date="2020-12" db="EMBL/GenBank/DDBJ databases">
        <title>Genomic characterization of non-nitrogen-fixing Frankia strains.</title>
        <authorList>
            <person name="Carlos-Shanley C."/>
            <person name="Guerra T."/>
            <person name="Hahn D."/>
        </authorList>
    </citation>
    <scope>NUCLEOTIDE SEQUENCE</scope>
    <source>
        <strain evidence="1">CN6</strain>
    </source>
</reference>
<accession>A0A937RPI5</accession>
<dbReference type="InterPro" id="IPR014487">
    <property type="entry name" value="DUF3151"/>
</dbReference>
<evidence type="ECO:0000313" key="2">
    <source>
        <dbReference type="Proteomes" id="UP000604475"/>
    </source>
</evidence>
<evidence type="ECO:0000313" key="1">
    <source>
        <dbReference type="EMBL" id="MBL7629621.1"/>
    </source>
</evidence>
<name>A0A937RPI5_9ACTN</name>
<dbReference type="AlphaFoldDB" id="A0A937RPI5"/>
<organism evidence="1 2">
    <name type="scientific">Frankia nepalensis</name>
    <dbReference type="NCBI Taxonomy" id="1836974"/>
    <lineage>
        <taxon>Bacteria</taxon>
        <taxon>Bacillati</taxon>
        <taxon>Actinomycetota</taxon>
        <taxon>Actinomycetes</taxon>
        <taxon>Frankiales</taxon>
        <taxon>Frankiaceae</taxon>
        <taxon>Frankia</taxon>
    </lineage>
</organism>
<proteinExistence type="predicted"/>
<dbReference type="Proteomes" id="UP000604475">
    <property type="component" value="Unassembled WGS sequence"/>
</dbReference>
<dbReference type="PIRSF" id="PIRSF017349">
    <property type="entry name" value="UCP017349"/>
    <property type="match status" value="1"/>
</dbReference>
<gene>
    <name evidence="1" type="ORF">I7412_21105</name>
</gene>
<comment type="caution">
    <text evidence="1">The sequence shown here is derived from an EMBL/GenBank/DDBJ whole genome shotgun (WGS) entry which is preliminary data.</text>
</comment>
<protein>
    <submittedName>
        <fullName evidence="1">DUF3151 domain-containing protein</fullName>
    </submittedName>
</protein>
<sequence length="143" mass="14676">MTTPSGRPDLLGGPPATLLPIDPASAALAAGEAATDVAARFPTSSAAWAALAEQALDGGRAVEAYAYARTGYHRGLDALRRSGWRGHGPVPWSHGPNQGFLRALAALGRAAAIIGETAEVERIETFLADSDPEAARQLGPLAP</sequence>